<gene>
    <name evidence="2" type="ORF">ABRY99_00015</name>
</gene>
<dbReference type="GO" id="GO:0003676">
    <property type="term" value="F:nucleic acid binding"/>
    <property type="evidence" value="ECO:0007669"/>
    <property type="project" value="InterPro"/>
</dbReference>
<dbReference type="PROSITE" id="PS50994">
    <property type="entry name" value="INTEGRASE"/>
    <property type="match status" value="1"/>
</dbReference>
<dbReference type="InterPro" id="IPR012337">
    <property type="entry name" value="RNaseH-like_sf"/>
</dbReference>
<sequence length="661" mass="74755">MMGIFRLERGLVVRIGDRQFAFHRQIGDKKIQLEDVMTGELRAMRVAEFLDRVNRGQYAVLPQPVDGVVAALSVPQDRAGQVVLGLKLTTAQNAQWQLRCLYVRGMYKRGVTRGQRTRIAAAIQAIAQKQGDSKPPSTSTVMGWMRIFEEKNRETSALVPGNAMRISRLRLPSAWLEHVQRVLNRYYFIRNGESVAAVTRRLAIQLARGKVPNEVDSKPVTISETTVRRVVAQTDPYHRDRARYGPAYAAAKWRHAIGGIYAIRPMQRVEMDHTILDLYVIDDTRGIPLGRPTLTILVDGYSGYILALYVSFEGCSIGRIAHTIRLALSPKDSLTQSYGLEQTWHSPGLWETLVLDNGLEFHSQHMRTISMEMCFDTEYCPVRKPWFKPVVERHMLEMARILPIPGRSQKLLGVRDFVDPKQQACVTFSDLCACLTKWVVDVHPVMVNQRRLARPLDLLLDGLQDMPPPMYVDNLQSLNIVGGVAKRLTVRHTGIEMQYLTYRSRELADMAKQIAPAFPVNVKVNPDDLGSIWVEHPTEKSWINVPATAQAYANGLTLFQHKLIRQHAKNELGKIQAPETLLRAQEQLQDMWDVSVRSGKKIKRNARELALLEGMRSSSLLGREVADEPPRAEQVVTAQELAVPPSEVPDFEAFRLTPTLE</sequence>
<feature type="domain" description="Integrase catalytic" evidence="1">
    <location>
        <begin position="261"/>
        <end position="463"/>
    </location>
</feature>
<dbReference type="Gene3D" id="3.30.420.10">
    <property type="entry name" value="Ribonuclease H-like superfamily/Ribonuclease H"/>
    <property type="match status" value="1"/>
</dbReference>
<dbReference type="Pfam" id="PF09299">
    <property type="entry name" value="Mu-transpos_C"/>
    <property type="match status" value="1"/>
</dbReference>
<dbReference type="AlphaFoldDB" id="A0AB39CJ52"/>
<dbReference type="InterPro" id="IPR036397">
    <property type="entry name" value="RNaseH_sf"/>
</dbReference>
<dbReference type="RefSeq" id="WP_368643438.1">
    <property type="nucleotide sequence ID" value="NZ_CP158252.1"/>
</dbReference>
<name>A0AB39CJ52_9BURK</name>
<protein>
    <submittedName>
        <fullName evidence="2">Mu transposase C-terminal domain-containing protein</fullName>
    </submittedName>
</protein>
<organism evidence="2">
    <name type="scientific">Castellaniella ginsengisoli</name>
    <dbReference type="NCBI Taxonomy" id="546114"/>
    <lineage>
        <taxon>Bacteria</taxon>
        <taxon>Pseudomonadati</taxon>
        <taxon>Pseudomonadota</taxon>
        <taxon>Betaproteobacteria</taxon>
        <taxon>Burkholderiales</taxon>
        <taxon>Alcaligenaceae</taxon>
        <taxon>Castellaniella</taxon>
    </lineage>
</organism>
<proteinExistence type="predicted"/>
<dbReference type="InterPro" id="IPR015378">
    <property type="entry name" value="Transposase-like_Mu_C"/>
</dbReference>
<dbReference type="SUPFAM" id="SSF53098">
    <property type="entry name" value="Ribonuclease H-like"/>
    <property type="match status" value="1"/>
</dbReference>
<reference evidence="2" key="1">
    <citation type="submission" date="2024-05" db="EMBL/GenBank/DDBJ databases">
        <authorList>
            <person name="Luo Y.-C."/>
            <person name="Nicholds J."/>
            <person name="Mortimer T."/>
            <person name="Maboni G."/>
        </authorList>
    </citation>
    <scope>NUCLEOTIDE SEQUENCE</scope>
    <source>
        <strain evidence="2">153920</strain>
    </source>
</reference>
<dbReference type="EMBL" id="CP158252">
    <property type="protein sequence ID" value="XDJ42000.1"/>
    <property type="molecule type" value="Genomic_DNA"/>
</dbReference>
<evidence type="ECO:0000259" key="1">
    <source>
        <dbReference type="PROSITE" id="PS50994"/>
    </source>
</evidence>
<dbReference type="InterPro" id="IPR001584">
    <property type="entry name" value="Integrase_cat-core"/>
</dbReference>
<dbReference type="GO" id="GO:0015074">
    <property type="term" value="P:DNA integration"/>
    <property type="evidence" value="ECO:0007669"/>
    <property type="project" value="InterPro"/>
</dbReference>
<accession>A0AB39CJ52</accession>
<evidence type="ECO:0000313" key="2">
    <source>
        <dbReference type="EMBL" id="XDJ42000.1"/>
    </source>
</evidence>